<dbReference type="Gene3D" id="3.90.550.10">
    <property type="entry name" value="Spore Coat Polysaccharide Biosynthesis Protein SpsA, Chain A"/>
    <property type="match status" value="1"/>
</dbReference>
<dbReference type="PANTHER" id="PTHR43685">
    <property type="entry name" value="GLYCOSYLTRANSFERASE"/>
    <property type="match status" value="1"/>
</dbReference>
<dbReference type="GO" id="GO:0016740">
    <property type="term" value="F:transferase activity"/>
    <property type="evidence" value="ECO:0007669"/>
    <property type="project" value="UniProtKB-KW"/>
</dbReference>
<dbReference type="SUPFAM" id="SSF53448">
    <property type="entry name" value="Nucleotide-diphospho-sugar transferases"/>
    <property type="match status" value="1"/>
</dbReference>
<reference evidence="2 3" key="1">
    <citation type="submission" date="2018-03" db="EMBL/GenBank/DDBJ databases">
        <title>Genomic Encyclopedia of Archaeal and Bacterial Type Strains, Phase II (KMG-II): from individual species to whole genera.</title>
        <authorList>
            <person name="Goeker M."/>
        </authorList>
    </citation>
    <scope>NUCLEOTIDE SEQUENCE [LARGE SCALE GENOMIC DNA]</scope>
    <source>
        <strain evidence="2 3">DSM 100212</strain>
    </source>
</reference>
<evidence type="ECO:0000313" key="2">
    <source>
        <dbReference type="EMBL" id="PRY89316.1"/>
    </source>
</evidence>
<name>A0A2T0WRJ1_9RHOB</name>
<dbReference type="EMBL" id="PVTQ01000006">
    <property type="protein sequence ID" value="PRY89316.1"/>
    <property type="molecule type" value="Genomic_DNA"/>
</dbReference>
<dbReference type="InterPro" id="IPR029044">
    <property type="entry name" value="Nucleotide-diphossugar_trans"/>
</dbReference>
<evidence type="ECO:0000313" key="3">
    <source>
        <dbReference type="Proteomes" id="UP000238392"/>
    </source>
</evidence>
<dbReference type="InterPro" id="IPR050834">
    <property type="entry name" value="Glycosyltransf_2"/>
</dbReference>
<comment type="caution">
    <text evidence="2">The sequence shown here is derived from an EMBL/GenBank/DDBJ whole genome shotgun (WGS) entry which is preliminary data.</text>
</comment>
<feature type="domain" description="Glycosyltransferase 2-like" evidence="1">
    <location>
        <begin position="19"/>
        <end position="145"/>
    </location>
</feature>
<proteinExistence type="predicted"/>
<sequence>MNITAPTATTADPDYQAAIIIPHYNDHVRLVRCLDALCTQDLDGIEVVVVDNGSTPGILGWSNFYPAVRFIEESAKGAAHARNAGVAATTAEQIWFLDADCVPAENWVATARQVAGQADIVGGAVGVFCETDGTKSGSAAFETVFAFDTKSYIEKQNFTVTANLLTFRRLFARIGGFRDGVPEDKDWCLRAVGVGADIKYIEALSVDHPVRPDWPALKKKWHRLMDEAWGTWPKGFAGRLKWIARAVAVVLSSFAHAPKVMFAKSLRFPERFKALVTLFRLRSLRAMWMLQQAVAQ</sequence>
<organism evidence="2 3">
    <name type="scientific">Donghicola tyrosinivorans</name>
    <dbReference type="NCBI Taxonomy" id="1652492"/>
    <lineage>
        <taxon>Bacteria</taxon>
        <taxon>Pseudomonadati</taxon>
        <taxon>Pseudomonadota</taxon>
        <taxon>Alphaproteobacteria</taxon>
        <taxon>Rhodobacterales</taxon>
        <taxon>Roseobacteraceae</taxon>
        <taxon>Donghicola</taxon>
    </lineage>
</organism>
<gene>
    <name evidence="2" type="ORF">CLV74_10618</name>
</gene>
<dbReference type="Proteomes" id="UP000238392">
    <property type="component" value="Unassembled WGS sequence"/>
</dbReference>
<dbReference type="InterPro" id="IPR001173">
    <property type="entry name" value="Glyco_trans_2-like"/>
</dbReference>
<keyword evidence="2" id="KW-0808">Transferase</keyword>
<dbReference type="PANTHER" id="PTHR43685:SF2">
    <property type="entry name" value="GLYCOSYLTRANSFERASE 2-LIKE DOMAIN-CONTAINING PROTEIN"/>
    <property type="match status" value="1"/>
</dbReference>
<dbReference type="Pfam" id="PF00535">
    <property type="entry name" value="Glycos_transf_2"/>
    <property type="match status" value="1"/>
</dbReference>
<accession>A0A2T0WRJ1</accession>
<evidence type="ECO:0000259" key="1">
    <source>
        <dbReference type="Pfam" id="PF00535"/>
    </source>
</evidence>
<dbReference type="AlphaFoldDB" id="A0A2T0WRJ1"/>
<dbReference type="OrthoDB" id="6653642at2"/>
<dbReference type="CDD" id="cd00761">
    <property type="entry name" value="Glyco_tranf_GTA_type"/>
    <property type="match status" value="1"/>
</dbReference>
<keyword evidence="3" id="KW-1185">Reference proteome</keyword>
<dbReference type="RefSeq" id="WP_106264299.1">
    <property type="nucleotide sequence ID" value="NZ_PVTQ01000006.1"/>
</dbReference>
<protein>
    <submittedName>
        <fullName evidence="2">GT2 family glycosyltransferase</fullName>
    </submittedName>
</protein>